<accession>A0AAV3KAN8</accession>
<sequence>MGMAPVRYHWQHSSVCVLTFIPDTAVMHGMVMNGQPSLP</sequence>
<evidence type="ECO:0000313" key="2">
    <source>
        <dbReference type="Proteomes" id="UP000017142"/>
    </source>
</evidence>
<dbReference type="EMBL" id="AMWE01000002">
    <property type="protein sequence ID" value="ERO57830.1"/>
    <property type="molecule type" value="Genomic_DNA"/>
</dbReference>
<protein>
    <submittedName>
        <fullName evidence="1">Uncharacterized protein</fullName>
    </submittedName>
</protein>
<evidence type="ECO:0000313" key="1">
    <source>
        <dbReference type="EMBL" id="ERO57830.1"/>
    </source>
</evidence>
<reference evidence="2" key="1">
    <citation type="journal article" date="2013" name="Diversity">
        <title>Genome Sequence of Dickeya solani, a New soft Rot Pathogen of Potato, Suggests its Emergence May Be Related to a Novel Combination of Non-Ribosomal Peptide/Polyketide Synthetase Clusters.</title>
        <authorList>
            <person name="Garlant L."/>
            <person name="Koskinen P."/>
            <person name="Rouhiainen L."/>
            <person name="Laine P."/>
            <person name="Paulin L."/>
            <person name="Auvinen P."/>
            <person name="Holm L."/>
            <person name="Pirhonen M."/>
        </authorList>
    </citation>
    <scope>NUCLEOTIDE SEQUENCE [LARGE SCALE GENOMIC DNA]</scope>
    <source>
        <strain evidence="2">D s0432-1</strain>
    </source>
</reference>
<dbReference type="AlphaFoldDB" id="A0AAV3KAN8"/>
<gene>
    <name evidence="1" type="ORF">A544_0997</name>
</gene>
<dbReference type="Proteomes" id="UP000017142">
    <property type="component" value="Unassembled WGS sequence"/>
</dbReference>
<organism evidence="1 2">
    <name type="scientific">Dickeya solani D s0432-1</name>
    <dbReference type="NCBI Taxonomy" id="1231725"/>
    <lineage>
        <taxon>Bacteria</taxon>
        <taxon>Pseudomonadati</taxon>
        <taxon>Pseudomonadota</taxon>
        <taxon>Gammaproteobacteria</taxon>
        <taxon>Enterobacterales</taxon>
        <taxon>Pectobacteriaceae</taxon>
        <taxon>Dickeya</taxon>
    </lineage>
</organism>
<name>A0AAV3KAN8_9GAMM</name>
<proteinExistence type="predicted"/>
<comment type="caution">
    <text evidence="1">The sequence shown here is derived from an EMBL/GenBank/DDBJ whole genome shotgun (WGS) entry which is preliminary data.</text>
</comment>